<dbReference type="KEGG" id="ppsc:EHS13_27855"/>
<proteinExistence type="predicted"/>
<dbReference type="InterPro" id="IPR011051">
    <property type="entry name" value="RmlC_Cupin_sf"/>
</dbReference>
<dbReference type="InterPro" id="IPR014710">
    <property type="entry name" value="RmlC-like_jellyroll"/>
</dbReference>
<dbReference type="PANTHER" id="PTHR42742">
    <property type="entry name" value="TRANSCRIPTIONAL REPRESSOR MPRA"/>
    <property type="match status" value="1"/>
</dbReference>
<sequence length="382" mass="42544">MAEEYYKKVLKLSSSRVWRTYYGGKELDKWHGKTSPEDGELPEDWIASTVNARNPGRESILDEGLSYVILEGGGRRLLKALIEEDPDAFLGTVHTERFGSQTGVLVKMIDSLSRLTIQVHPDKRFAKEVLNSNYGKTESWYILGGREVNGEVPHVFFGFKPGITREVWQDLFNRQDIPGMLNSLHKIPVNAGDVFFIEGGVPHAIGAGCFLIEVQEPTDYTLRTERTTPEGRTIPELLIHQGAGLKSLFDCFHYDSFTEEETIAKWRKEPQTIYSSIDSDEAVLIGEDTTTLFGMNRINVRVAYQSAAKSTFAIAVIVKGAGEIAWEDGSLIVRQGDFLFMPVGIGSVRWTAASGTELQIVVCTPPFPVLGWNGYLPSESLC</sequence>
<reference evidence="4" key="1">
    <citation type="submission" date="2018-11" db="EMBL/GenBank/DDBJ databases">
        <title>Complete genome sequence of Paenibacillus sp. ML311-T8.</title>
        <authorList>
            <person name="Nam Y.-D."/>
            <person name="Kang J."/>
            <person name="Chung W.-H."/>
            <person name="Park Y.S."/>
        </authorList>
    </citation>
    <scope>NUCLEOTIDE SEQUENCE [LARGE SCALE GENOMIC DNA]</scope>
    <source>
        <strain evidence="4">ML311-T8</strain>
    </source>
</reference>
<name>A0A6B8RT92_9BACL</name>
<keyword evidence="3" id="KW-0413">Isomerase</keyword>
<evidence type="ECO:0000313" key="4">
    <source>
        <dbReference type="Proteomes" id="UP000426246"/>
    </source>
</evidence>
<evidence type="ECO:0000313" key="3">
    <source>
        <dbReference type="EMBL" id="QGQ98428.1"/>
    </source>
</evidence>
<keyword evidence="1" id="KW-0479">Metal-binding</keyword>
<dbReference type="GO" id="GO:0046872">
    <property type="term" value="F:metal ion binding"/>
    <property type="evidence" value="ECO:0007669"/>
    <property type="project" value="UniProtKB-KW"/>
</dbReference>
<dbReference type="OrthoDB" id="9808275at2"/>
<protein>
    <submittedName>
        <fullName evidence="3">Mannose-6-phosphate isomerase</fullName>
    </submittedName>
</protein>
<gene>
    <name evidence="3" type="ORF">EHS13_27855</name>
</gene>
<dbReference type="SUPFAM" id="SSF51182">
    <property type="entry name" value="RmlC-like cupins"/>
    <property type="match status" value="1"/>
</dbReference>
<dbReference type="InterPro" id="IPR051804">
    <property type="entry name" value="Carb_Metab_Reg_Kinase/Isom"/>
</dbReference>
<dbReference type="PANTHER" id="PTHR42742:SF3">
    <property type="entry name" value="FRUCTOKINASE"/>
    <property type="match status" value="1"/>
</dbReference>
<dbReference type="Proteomes" id="UP000426246">
    <property type="component" value="Chromosome"/>
</dbReference>
<dbReference type="RefSeq" id="WP_155703533.1">
    <property type="nucleotide sequence ID" value="NZ_CP034235.1"/>
</dbReference>
<dbReference type="GO" id="GO:0016853">
    <property type="term" value="F:isomerase activity"/>
    <property type="evidence" value="ECO:0007669"/>
    <property type="project" value="UniProtKB-KW"/>
</dbReference>
<keyword evidence="4" id="KW-1185">Reference proteome</keyword>
<accession>A0A6B8RT92</accession>
<dbReference type="EMBL" id="CP034235">
    <property type="protein sequence ID" value="QGQ98428.1"/>
    <property type="molecule type" value="Genomic_DNA"/>
</dbReference>
<keyword evidence="2" id="KW-0862">Zinc</keyword>
<dbReference type="AlphaFoldDB" id="A0A6B8RT92"/>
<dbReference type="Gene3D" id="2.60.120.10">
    <property type="entry name" value="Jelly Rolls"/>
    <property type="match status" value="2"/>
</dbReference>
<organism evidence="3 4">
    <name type="scientific">Paenibacillus psychroresistens</name>
    <dbReference type="NCBI Taxonomy" id="1778678"/>
    <lineage>
        <taxon>Bacteria</taxon>
        <taxon>Bacillati</taxon>
        <taxon>Bacillota</taxon>
        <taxon>Bacilli</taxon>
        <taxon>Bacillales</taxon>
        <taxon>Paenibacillaceae</taxon>
        <taxon>Paenibacillus</taxon>
    </lineage>
</organism>
<dbReference type="CDD" id="cd07010">
    <property type="entry name" value="cupin_PMI_type_I_N_bac"/>
    <property type="match status" value="1"/>
</dbReference>
<evidence type="ECO:0000256" key="2">
    <source>
        <dbReference type="ARBA" id="ARBA00022833"/>
    </source>
</evidence>
<evidence type="ECO:0000256" key="1">
    <source>
        <dbReference type="ARBA" id="ARBA00022723"/>
    </source>
</evidence>